<reference evidence="4 5" key="1">
    <citation type="journal article" date="2012" name="J. Bacteriol.">
        <title>Complete genome sequence of the hyperthermophilic cellulolytic Crenarchaeon 'Thermogladius cellulolyticus' 1633.</title>
        <authorList>
            <person name="Mardanov A.V."/>
            <person name="Kochetkova T.V."/>
            <person name="Beletsky A.V."/>
            <person name="Bonch-Osmolovskaya E.A."/>
            <person name="Ravin N.V."/>
            <person name="Skryabin K.G."/>
        </authorList>
    </citation>
    <scope>NUCLEOTIDE SEQUENCE [LARGE SCALE GENOMIC DNA]</scope>
    <source>
        <strain evidence="5">DSM 22663 / VKM B-2946 / 1633</strain>
    </source>
</reference>
<dbReference type="eggNOG" id="arCOG00419">
    <property type="taxonomic scope" value="Archaea"/>
</dbReference>
<dbReference type="OrthoDB" id="26806at2157"/>
<accession>I3TD19</accession>
<dbReference type="Proteomes" id="UP000005270">
    <property type="component" value="Chromosome"/>
</dbReference>
<dbReference type="HOGENOM" id="CLU_056776_1_2_2"/>
<dbReference type="Pfam" id="PF01230">
    <property type="entry name" value="HIT"/>
    <property type="match status" value="1"/>
</dbReference>
<evidence type="ECO:0000313" key="5">
    <source>
        <dbReference type="Proteomes" id="UP000005270"/>
    </source>
</evidence>
<evidence type="ECO:0000256" key="2">
    <source>
        <dbReference type="PROSITE-ProRule" id="PRU00464"/>
    </source>
</evidence>
<keyword evidence="1" id="KW-0547">Nucleotide-binding</keyword>
<evidence type="ECO:0000256" key="1">
    <source>
        <dbReference type="ARBA" id="ARBA00022741"/>
    </source>
</evidence>
<organism evidence="4 5">
    <name type="scientific">Thermogladius calderae (strain DSM 22663 / VKM B-2946 / 1633)</name>
    <dbReference type="NCBI Taxonomy" id="1184251"/>
    <lineage>
        <taxon>Archaea</taxon>
        <taxon>Thermoproteota</taxon>
        <taxon>Thermoprotei</taxon>
        <taxon>Desulfurococcales</taxon>
        <taxon>Desulfurococcaceae</taxon>
        <taxon>Thermogladius</taxon>
    </lineage>
</organism>
<dbReference type="RefSeq" id="WP_014736908.1">
    <property type="nucleotide sequence ID" value="NC_017954.1"/>
</dbReference>
<dbReference type="InParanoid" id="I3TD19"/>
<dbReference type="GO" id="GO:0000166">
    <property type="term" value="F:nucleotide binding"/>
    <property type="evidence" value="ECO:0007669"/>
    <property type="project" value="UniProtKB-KW"/>
</dbReference>
<dbReference type="PANTHER" id="PTHR42997">
    <property type="entry name" value="HIT FAMILY HYDROLASE"/>
    <property type="match status" value="1"/>
</dbReference>
<dbReference type="InterPro" id="IPR052908">
    <property type="entry name" value="AP-4-A_phosphorylase"/>
</dbReference>
<feature type="short sequence motif" description="Histidine triad motif" evidence="2">
    <location>
        <begin position="117"/>
        <end position="121"/>
    </location>
</feature>
<evidence type="ECO:0000313" key="4">
    <source>
        <dbReference type="EMBL" id="AFK50657.1"/>
    </source>
</evidence>
<gene>
    <name evidence="4" type="ordered locus">TCELL_0232</name>
</gene>
<dbReference type="Gene3D" id="3.30.428.10">
    <property type="entry name" value="HIT-like"/>
    <property type="match status" value="1"/>
</dbReference>
<dbReference type="FunCoup" id="I3TD19">
    <property type="interactions" value="80"/>
</dbReference>
<keyword evidence="5" id="KW-1185">Reference proteome</keyword>
<dbReference type="InterPro" id="IPR039383">
    <property type="entry name" value="FHIT"/>
</dbReference>
<dbReference type="InterPro" id="IPR011146">
    <property type="entry name" value="HIT-like"/>
</dbReference>
<dbReference type="AlphaFoldDB" id="I3TD19"/>
<dbReference type="EMBL" id="CP003531">
    <property type="protein sequence ID" value="AFK50657.1"/>
    <property type="molecule type" value="Genomic_DNA"/>
</dbReference>
<dbReference type="GeneID" id="13012513"/>
<evidence type="ECO:0000259" key="3">
    <source>
        <dbReference type="PROSITE" id="PS51084"/>
    </source>
</evidence>
<name>I3TD19_THEC1</name>
<dbReference type="GO" id="GO:0003824">
    <property type="term" value="F:catalytic activity"/>
    <property type="evidence" value="ECO:0007669"/>
    <property type="project" value="InterPro"/>
</dbReference>
<protein>
    <submittedName>
        <fullName evidence="4">Histidine triad (HIT) protein</fullName>
    </submittedName>
</protein>
<proteinExistence type="predicted"/>
<dbReference type="PANTHER" id="PTHR42997:SF1">
    <property type="entry name" value="AP-4-A PHOSPHORYLASE"/>
    <property type="match status" value="1"/>
</dbReference>
<dbReference type="CDD" id="cd01275">
    <property type="entry name" value="FHIT"/>
    <property type="match status" value="1"/>
</dbReference>
<dbReference type="InterPro" id="IPR036265">
    <property type="entry name" value="HIT-like_sf"/>
</dbReference>
<sequence length="159" mass="18060">MRILWSPWRYQYVKTLAGAQECLFCKLQGARDEEAYIVYRGRFNFVVLNTFPYNSGHVMVAPYRHVDSLEKMSDEELLELVQLVNKSMVAIRKSLNPEGFNIGVNIGRPAGAGVPGHVHVHVVPRWTGDSNFMPIIAETKTLPVALSEVYKLLKENWPS</sequence>
<dbReference type="SUPFAM" id="SSF54197">
    <property type="entry name" value="HIT-like"/>
    <property type="match status" value="1"/>
</dbReference>
<dbReference type="STRING" id="1184251.TCELL_0232"/>
<dbReference type="PROSITE" id="PS51084">
    <property type="entry name" value="HIT_2"/>
    <property type="match status" value="1"/>
</dbReference>
<dbReference type="KEGG" id="thg:TCELL_0232"/>
<feature type="domain" description="HIT" evidence="3">
    <location>
        <begin position="23"/>
        <end position="132"/>
    </location>
</feature>